<dbReference type="CDD" id="cd07187">
    <property type="entry name" value="YvcK_like"/>
    <property type="match status" value="1"/>
</dbReference>
<proteinExistence type="inferred from homology"/>
<comment type="similarity">
    <text evidence="2">Belongs to the gluconeogenesis factor family.</text>
</comment>
<dbReference type="Proteomes" id="UP000033428">
    <property type="component" value="Unassembled WGS sequence"/>
</dbReference>
<feature type="transmembrane region" description="Helical" evidence="3">
    <location>
        <begin position="20"/>
        <end position="39"/>
    </location>
</feature>
<dbReference type="SUPFAM" id="SSF142338">
    <property type="entry name" value="CofD-like"/>
    <property type="match status" value="1"/>
</dbReference>
<dbReference type="NCBIfam" id="TIGR01826">
    <property type="entry name" value="CofD_related"/>
    <property type="match status" value="1"/>
</dbReference>
<dbReference type="Gene3D" id="3.40.50.10680">
    <property type="entry name" value="CofD-like domains"/>
    <property type="match status" value="1"/>
</dbReference>
<dbReference type="GO" id="GO:0005737">
    <property type="term" value="C:cytoplasm"/>
    <property type="evidence" value="ECO:0007669"/>
    <property type="project" value="UniProtKB-SubCell"/>
</dbReference>
<evidence type="ECO:0000256" key="1">
    <source>
        <dbReference type="ARBA" id="ARBA00022490"/>
    </source>
</evidence>
<dbReference type="AlphaFoldDB" id="A0A0F0CWX0"/>
<comment type="caution">
    <text evidence="4">The sequence shown here is derived from an EMBL/GenBank/DDBJ whole genome shotgun (WGS) entry which is preliminary data.</text>
</comment>
<gene>
    <name evidence="4" type="ORF">OMAG_000066</name>
</gene>
<evidence type="ECO:0000313" key="5">
    <source>
        <dbReference type="Proteomes" id="UP000033428"/>
    </source>
</evidence>
<dbReference type="Pfam" id="PF01933">
    <property type="entry name" value="CofD"/>
    <property type="match status" value="1"/>
</dbReference>
<evidence type="ECO:0000313" key="4">
    <source>
        <dbReference type="EMBL" id="KJJ86076.1"/>
    </source>
</evidence>
<name>A0A0F0CWX0_9BACT</name>
<protein>
    <recommendedName>
        <fullName evidence="2">Putative gluconeogenesis factor</fullName>
    </recommendedName>
</protein>
<dbReference type="InterPro" id="IPR038136">
    <property type="entry name" value="CofD-like_dom_sf"/>
</dbReference>
<evidence type="ECO:0000256" key="2">
    <source>
        <dbReference type="HAMAP-Rule" id="MF_00973"/>
    </source>
</evidence>
<organism evidence="4 5">
    <name type="scientific">Candidatus Omnitrophus magneticus</name>
    <dbReference type="NCBI Taxonomy" id="1609969"/>
    <lineage>
        <taxon>Bacteria</taxon>
        <taxon>Pseudomonadati</taxon>
        <taxon>Candidatus Omnitrophota</taxon>
        <taxon>Candidatus Omnitrophus</taxon>
    </lineage>
</organism>
<dbReference type="GO" id="GO:0008360">
    <property type="term" value="P:regulation of cell shape"/>
    <property type="evidence" value="ECO:0007669"/>
    <property type="project" value="UniProtKB-UniRule"/>
</dbReference>
<dbReference type="PANTHER" id="PTHR30135">
    <property type="entry name" value="UNCHARACTERIZED PROTEIN YVCK-RELATED"/>
    <property type="match status" value="1"/>
</dbReference>
<evidence type="ECO:0000256" key="3">
    <source>
        <dbReference type="SAM" id="Phobius"/>
    </source>
</evidence>
<accession>A0A0F0CWX0</accession>
<keyword evidence="3" id="KW-1133">Transmembrane helix</keyword>
<dbReference type="PATRIC" id="fig|1609969.3.peg.79"/>
<comment type="subcellular location">
    <subcellularLocation>
        <location evidence="2">Cytoplasm</location>
    </subcellularLocation>
</comment>
<dbReference type="HAMAP" id="MF_00973">
    <property type="entry name" value="Gluconeogen_factor"/>
    <property type="match status" value="1"/>
</dbReference>
<reference evidence="4 5" key="1">
    <citation type="submission" date="2015-02" db="EMBL/GenBank/DDBJ databases">
        <title>Single-cell genomics of uncultivated deep-branching MTB reveals a conserved set of magnetosome genes.</title>
        <authorList>
            <person name="Kolinko S."/>
            <person name="Richter M."/>
            <person name="Glockner F.O."/>
            <person name="Brachmann A."/>
            <person name="Schuler D."/>
        </authorList>
    </citation>
    <scope>NUCLEOTIDE SEQUENCE [LARGE SCALE GENOMIC DNA]</scope>
    <source>
        <strain evidence="4">SKK-01</strain>
    </source>
</reference>
<dbReference type="PANTHER" id="PTHR30135:SF3">
    <property type="entry name" value="GLUCONEOGENESIS FACTOR-RELATED"/>
    <property type="match status" value="1"/>
</dbReference>
<dbReference type="InterPro" id="IPR010119">
    <property type="entry name" value="Gluconeogen_factor"/>
</dbReference>
<feature type="transmembrane region" description="Helical" evidence="3">
    <location>
        <begin position="45"/>
        <end position="64"/>
    </location>
</feature>
<sequence>MKNMFKLKWLYPGLFIKRWIFLSVLGTIMVSMGFVIVIADRNSESKAMAGIIIMTGIMSMVIAVKKIVKTFMSALMPYDNHPIMDKIYEKRILHKGPRIVVVGGGTGLSNLLTGIKQKTSNITAIVTVADDGGSSGRLREEFDVLPPGDIRNCLVALADSGDLLGALFQFRFKGGKELEGHNFGNLFITALSKVTGDFAKAIQESSKVLAIRGNVFPSTMDKIKLVARRENGEETIGESRIREKKDSPIARMSLIPENCVATVKAVEAIHSADMIILGPGSLYTSIIPNLLIKGIRDAIIKSKAVKIYICNVMTESGETDNYSISDHVKAIVQHTSAGIIDYCVGNVTPIPKHLYKKYEIKSQYPVNIDARDEKWFKQEKISLIKARIASVEEFVRHDPAYLAEITMEILSEAVKK</sequence>
<comment type="function">
    <text evidence="2">Required for morphogenesis under gluconeogenic growth conditions.</text>
</comment>
<keyword evidence="3" id="KW-0472">Membrane</keyword>
<keyword evidence="5" id="KW-1185">Reference proteome</keyword>
<keyword evidence="1 2" id="KW-0963">Cytoplasm</keyword>
<keyword evidence="3" id="KW-0812">Transmembrane</keyword>
<dbReference type="GO" id="GO:0043743">
    <property type="term" value="F:LPPG:FO 2-phospho-L-lactate transferase activity"/>
    <property type="evidence" value="ECO:0007669"/>
    <property type="project" value="InterPro"/>
</dbReference>
<dbReference type="EMBL" id="JYNY01000016">
    <property type="protein sequence ID" value="KJJ86076.1"/>
    <property type="molecule type" value="Genomic_DNA"/>
</dbReference>
<dbReference type="InterPro" id="IPR002882">
    <property type="entry name" value="CofD"/>
</dbReference>